<accession>A0ABV5GWM0</accession>
<gene>
    <name evidence="2" type="ORF">ACFFU1_03875</name>
</gene>
<comment type="caution">
    <text evidence="2">The sequence shown here is derived from an EMBL/GenBank/DDBJ whole genome shotgun (WGS) entry which is preliminary data.</text>
</comment>
<name>A0ABV5GWM0_9FLAO</name>
<evidence type="ECO:0000313" key="2">
    <source>
        <dbReference type="EMBL" id="MFB9104027.1"/>
    </source>
</evidence>
<evidence type="ECO:0008006" key="4">
    <source>
        <dbReference type="Google" id="ProtNLM"/>
    </source>
</evidence>
<protein>
    <recommendedName>
        <fullName evidence="4">Transporter</fullName>
    </recommendedName>
</protein>
<feature type="signal peptide" evidence="1">
    <location>
        <begin position="1"/>
        <end position="24"/>
    </location>
</feature>
<evidence type="ECO:0000256" key="1">
    <source>
        <dbReference type="SAM" id="SignalP"/>
    </source>
</evidence>
<feature type="chain" id="PRO_5045376000" description="Transporter" evidence="1">
    <location>
        <begin position="25"/>
        <end position="302"/>
    </location>
</feature>
<reference evidence="2 3" key="1">
    <citation type="submission" date="2024-09" db="EMBL/GenBank/DDBJ databases">
        <authorList>
            <person name="Sun Q."/>
            <person name="Mori K."/>
        </authorList>
    </citation>
    <scope>NUCLEOTIDE SEQUENCE [LARGE SCALE GENOMIC DNA]</scope>
    <source>
        <strain evidence="2 3">CECT 8300</strain>
    </source>
</reference>
<dbReference type="EMBL" id="JBHMFA010000001">
    <property type="protein sequence ID" value="MFB9104027.1"/>
    <property type="molecule type" value="Genomic_DNA"/>
</dbReference>
<evidence type="ECO:0000313" key="3">
    <source>
        <dbReference type="Proteomes" id="UP001589590"/>
    </source>
</evidence>
<keyword evidence="1" id="KW-0732">Signal</keyword>
<dbReference type="Proteomes" id="UP001589590">
    <property type="component" value="Unassembled WGS sequence"/>
</dbReference>
<organism evidence="2 3">
    <name type="scientific">Algibacter miyuki</name>
    <dbReference type="NCBI Taxonomy" id="1306933"/>
    <lineage>
        <taxon>Bacteria</taxon>
        <taxon>Pseudomonadati</taxon>
        <taxon>Bacteroidota</taxon>
        <taxon>Flavobacteriia</taxon>
        <taxon>Flavobacteriales</taxon>
        <taxon>Flavobacteriaceae</taxon>
        <taxon>Algibacter</taxon>
    </lineage>
</organism>
<sequence length="302" mass="32096">MKLKINFTAMAITALFLAPMTSKAQGLVDGFFNKKGEANISLSYSSSVYDAFYVGKTKVDGVPAHNEISQDIINLYANYAITDRLTAIASLPYISSEGKGVADPVNGTTEQSDLQDLSIMVKYALYIDQLKNGSMTYFAAAGGSIPMGYESNGILSLGTGAPALDGKLGMHYQNNFGLFGTVVLGATVRGEADNEFNIGDGQDFNAPNSLNTLIKLGYCNNSFYVDAWFDAQSTSDKGVDIAGPGFANNFPETRVSYSRVGGDLFIPIVKNFGISAGIGTIVDGRNIGKATTYTGGIVYSIR</sequence>
<dbReference type="RefSeq" id="WP_290268333.1">
    <property type="nucleotide sequence ID" value="NZ_JAUFQP010000004.1"/>
</dbReference>
<keyword evidence="3" id="KW-1185">Reference proteome</keyword>
<proteinExistence type="predicted"/>